<evidence type="ECO:0000313" key="1">
    <source>
        <dbReference type="EMBL" id="MFC7098226.1"/>
    </source>
</evidence>
<proteinExistence type="predicted"/>
<organism evidence="1 2">
    <name type="scientific">Halobaculum marinum</name>
    <dbReference type="NCBI Taxonomy" id="3031996"/>
    <lineage>
        <taxon>Archaea</taxon>
        <taxon>Methanobacteriati</taxon>
        <taxon>Methanobacteriota</taxon>
        <taxon>Stenosarchaea group</taxon>
        <taxon>Halobacteria</taxon>
        <taxon>Halobacteriales</taxon>
        <taxon>Haloferacaceae</taxon>
        <taxon>Halobaculum</taxon>
    </lineage>
</organism>
<evidence type="ECO:0000313" key="2">
    <source>
        <dbReference type="Proteomes" id="UP001596388"/>
    </source>
</evidence>
<dbReference type="InterPro" id="IPR007362">
    <property type="entry name" value="DUF429"/>
</dbReference>
<name>A0ABD5X0U5_9EURY</name>
<keyword evidence="2" id="KW-1185">Reference proteome</keyword>
<dbReference type="RefSeq" id="WP_276237272.1">
    <property type="nucleotide sequence ID" value="NZ_CP119989.1"/>
</dbReference>
<sequence length="284" mass="30515">MTTDPTPTAVYGVDLSAAAKSAGASTWVARCVPDGDTLVVETLASASEFLGLDSTARADVLPALADHLATVEGPAVAGLDFPFSLPAWTLGGDDWRAFVEATPEEWGALAGVDDPRDLYEAVRAGADEGRPIRRATDDEHGGQDPAGFRIKTQTYYGISVLLSRLIARDGVCVPPVLSVPDPRLTVLETYPASVFDRLDDAARTGYKKAQRRHVEARRRNVEALRAAGVRFGRDDAARTLVDCAVATDDALDAVAAAYAAHRNYPDALDREYDAEERREARIFA</sequence>
<dbReference type="Proteomes" id="UP001596388">
    <property type="component" value="Unassembled WGS sequence"/>
</dbReference>
<dbReference type="Pfam" id="PF04250">
    <property type="entry name" value="DUF429"/>
    <property type="match status" value="1"/>
</dbReference>
<reference evidence="1 2" key="1">
    <citation type="journal article" date="2019" name="Int. J. Syst. Evol. Microbiol.">
        <title>The Global Catalogue of Microorganisms (GCM) 10K type strain sequencing project: providing services to taxonomists for standard genome sequencing and annotation.</title>
        <authorList>
            <consortium name="The Broad Institute Genomics Platform"/>
            <consortium name="The Broad Institute Genome Sequencing Center for Infectious Disease"/>
            <person name="Wu L."/>
            <person name="Ma J."/>
        </authorList>
    </citation>
    <scope>NUCLEOTIDE SEQUENCE [LARGE SCALE GENOMIC DNA]</scope>
    <source>
        <strain evidence="1 2">DT55</strain>
    </source>
</reference>
<gene>
    <name evidence="1" type="ORF">ACFQKD_13020</name>
</gene>
<dbReference type="GeneID" id="79270851"/>
<accession>A0ABD5X0U5</accession>
<dbReference type="AlphaFoldDB" id="A0ABD5X0U5"/>
<protein>
    <submittedName>
        <fullName evidence="1">DUF429 domain-containing protein</fullName>
    </submittedName>
</protein>
<comment type="caution">
    <text evidence="1">The sequence shown here is derived from an EMBL/GenBank/DDBJ whole genome shotgun (WGS) entry which is preliminary data.</text>
</comment>
<dbReference type="EMBL" id="JBHTAG010000003">
    <property type="protein sequence ID" value="MFC7098226.1"/>
    <property type="molecule type" value="Genomic_DNA"/>
</dbReference>